<feature type="region of interest" description="Disordered" evidence="14">
    <location>
        <begin position="318"/>
        <end position="344"/>
    </location>
</feature>
<keyword evidence="7" id="KW-0547">Nucleotide-binding</keyword>
<dbReference type="FunFam" id="3.30.200.20:FF:000032">
    <property type="entry name" value="Serine/threonine-protein kinase D6PK-like"/>
    <property type="match status" value="1"/>
</dbReference>
<keyword evidence="18" id="KW-1185">Reference proteome</keyword>
<dbReference type="InterPro" id="IPR011333">
    <property type="entry name" value="SKP1/BTB/POZ_sf"/>
</dbReference>
<reference evidence="17 18" key="1">
    <citation type="submission" date="2018-10" db="EMBL/GenBank/DDBJ databases">
        <title>A high-quality apple genome assembly.</title>
        <authorList>
            <person name="Hu J."/>
        </authorList>
    </citation>
    <scope>NUCLEOTIDE SEQUENCE [LARGE SCALE GENOMIC DNA]</scope>
    <source>
        <strain evidence="18">cv. HFTH1</strain>
        <tissue evidence="17">Young leaf</tissue>
    </source>
</reference>
<evidence type="ECO:0000256" key="14">
    <source>
        <dbReference type="SAM" id="MobiDB-lite"/>
    </source>
</evidence>
<dbReference type="GO" id="GO:0005524">
    <property type="term" value="F:ATP binding"/>
    <property type="evidence" value="ECO:0007669"/>
    <property type="project" value="UniProtKB-KW"/>
</dbReference>
<comment type="catalytic activity">
    <reaction evidence="12">
        <text>L-threonyl-[protein] + ATP = O-phospho-L-threonyl-[protein] + ADP + H(+)</text>
        <dbReference type="Rhea" id="RHEA:46608"/>
        <dbReference type="Rhea" id="RHEA-COMP:11060"/>
        <dbReference type="Rhea" id="RHEA-COMP:11605"/>
        <dbReference type="ChEBI" id="CHEBI:15378"/>
        <dbReference type="ChEBI" id="CHEBI:30013"/>
        <dbReference type="ChEBI" id="CHEBI:30616"/>
        <dbReference type="ChEBI" id="CHEBI:61977"/>
        <dbReference type="ChEBI" id="CHEBI:456216"/>
        <dbReference type="EC" id="2.7.11.1"/>
    </reaction>
</comment>
<evidence type="ECO:0000256" key="6">
    <source>
        <dbReference type="ARBA" id="ARBA00022692"/>
    </source>
</evidence>
<evidence type="ECO:0000256" key="7">
    <source>
        <dbReference type="ARBA" id="ARBA00022741"/>
    </source>
</evidence>
<feature type="compositionally biased region" description="Basic and acidic residues" evidence="14">
    <location>
        <begin position="447"/>
        <end position="465"/>
    </location>
</feature>
<keyword evidence="11" id="KW-0472">Membrane</keyword>
<comment type="similarity">
    <text evidence="2">Belongs to the protein kinase superfamily. AGC Ser/Thr protein kinase family.</text>
</comment>
<comment type="catalytic activity">
    <reaction evidence="13">
        <text>L-seryl-[protein] + ATP = O-phospho-L-seryl-[protein] + ADP + H(+)</text>
        <dbReference type="Rhea" id="RHEA:17989"/>
        <dbReference type="Rhea" id="RHEA-COMP:9863"/>
        <dbReference type="Rhea" id="RHEA-COMP:11604"/>
        <dbReference type="ChEBI" id="CHEBI:15378"/>
        <dbReference type="ChEBI" id="CHEBI:29999"/>
        <dbReference type="ChEBI" id="CHEBI:30616"/>
        <dbReference type="ChEBI" id="CHEBI:83421"/>
        <dbReference type="ChEBI" id="CHEBI:456216"/>
        <dbReference type="EC" id="2.7.11.1"/>
    </reaction>
</comment>
<dbReference type="EMBL" id="RDQH01000338">
    <property type="protein sequence ID" value="RXH81552.1"/>
    <property type="molecule type" value="Genomic_DNA"/>
</dbReference>
<feature type="compositionally biased region" description="Low complexity" evidence="14">
    <location>
        <begin position="467"/>
        <end position="490"/>
    </location>
</feature>
<dbReference type="Gene3D" id="1.10.510.10">
    <property type="entry name" value="Transferase(Phosphotransferase) domain 1"/>
    <property type="match status" value="2"/>
</dbReference>
<evidence type="ECO:0000256" key="3">
    <source>
        <dbReference type="ARBA" id="ARBA00012513"/>
    </source>
</evidence>
<name>A0A498IHQ3_MALDO</name>
<organism evidence="17 18">
    <name type="scientific">Malus domestica</name>
    <name type="common">Apple</name>
    <name type="synonym">Pyrus malus</name>
    <dbReference type="NCBI Taxonomy" id="3750"/>
    <lineage>
        <taxon>Eukaryota</taxon>
        <taxon>Viridiplantae</taxon>
        <taxon>Streptophyta</taxon>
        <taxon>Embryophyta</taxon>
        <taxon>Tracheophyta</taxon>
        <taxon>Spermatophyta</taxon>
        <taxon>Magnoliopsida</taxon>
        <taxon>eudicotyledons</taxon>
        <taxon>Gunneridae</taxon>
        <taxon>Pentapetalae</taxon>
        <taxon>rosids</taxon>
        <taxon>fabids</taxon>
        <taxon>Rosales</taxon>
        <taxon>Rosaceae</taxon>
        <taxon>Amygdaloideae</taxon>
        <taxon>Maleae</taxon>
        <taxon>Malus</taxon>
    </lineage>
</organism>
<dbReference type="Gene3D" id="3.80.10.10">
    <property type="entry name" value="Ribonuclease Inhibitor"/>
    <property type="match status" value="2"/>
</dbReference>
<dbReference type="GO" id="GO:0004674">
    <property type="term" value="F:protein serine/threonine kinase activity"/>
    <property type="evidence" value="ECO:0007669"/>
    <property type="project" value="UniProtKB-KW"/>
</dbReference>
<evidence type="ECO:0000259" key="16">
    <source>
        <dbReference type="PROSITE" id="PS50097"/>
    </source>
</evidence>
<dbReference type="Gene3D" id="3.30.710.10">
    <property type="entry name" value="Potassium Channel Kv1.1, Chain A"/>
    <property type="match status" value="1"/>
</dbReference>
<feature type="region of interest" description="Disordered" evidence="14">
    <location>
        <begin position="431"/>
        <end position="499"/>
    </location>
</feature>
<evidence type="ECO:0000256" key="4">
    <source>
        <dbReference type="ARBA" id="ARBA00022527"/>
    </source>
</evidence>
<evidence type="ECO:0000256" key="13">
    <source>
        <dbReference type="ARBA" id="ARBA00048679"/>
    </source>
</evidence>
<dbReference type="SMART" id="SM00225">
    <property type="entry name" value="BTB"/>
    <property type="match status" value="1"/>
</dbReference>
<dbReference type="InterPro" id="IPR000210">
    <property type="entry name" value="BTB/POZ_dom"/>
</dbReference>
<dbReference type="SUPFAM" id="SSF56112">
    <property type="entry name" value="Protein kinase-like (PK-like)"/>
    <property type="match status" value="1"/>
</dbReference>
<comment type="caution">
    <text evidence="17">The sequence shown here is derived from an EMBL/GenBank/DDBJ whole genome shotgun (WGS) entry which is preliminary data.</text>
</comment>
<feature type="region of interest" description="Disordered" evidence="14">
    <location>
        <begin position="184"/>
        <end position="231"/>
    </location>
</feature>
<keyword evidence="6" id="KW-0812">Transmembrane</keyword>
<sequence>MGSFPGTSEIVEAKDELTTAQYFHGIHQLNSGFGKDDKDWKLPPVLKLGYKDSLEDDINKLFEAIKTPSKGSDHSKQVGTSPLNRSALKKPITVGVSRSPGIGNSEPATLKQALRELSITKASEMAAMKRLSKLTSPARPSEAGRIKTLYNAVVVQSSQSGASSSEDRGNMVEISLVPEESISNSCEELSEHPQISKMKSSSQSGHSSPRFAIGKTENNSGSTIVQNESTSSCKLRTVGEQTVKAELGQKKKNKSKSDHISGLAENVPSRTMLQTKTKTELVKKEKLKSTSGNTSVLVQNVPAKTKLANKLSAAKPGRKVKLHVVPSSSSSVNRNPASKVSRNALRSVKAASRNRNIVKKKTRQESSSAACNSSNYNEVDADFDPCTSQLVCERCQCAIQGAGQQSNQGSLAPQFNGLTAEVNSNNGHSIPGKAGFTFDSSNTGNKGGDDIMKAKKNPKSKEKGEFSQSSKSSEGDHSSSTSLSDESNASGSSCSNKPHMSKDVRWEAIRHVRLQHGSLGLRHFNLLKKLGCGDIGTVYLAELISTNCLFAIKVMDNEFLARRKKMPRAQTESEILRMLDHPFLPTLYTQFTSDNLSCLVMEYCPGGDLHVLRQKQIGRCFSEDATRFYVAEVLLALEYLHMLGVVYRDLKPENILVREDGHIMLTDFDLSLRCTVSPTLLKSPSCDGDRARLSGPCTQSSCAEPFCIEPSCQVSCFTPRFLPAATKTKKSKNDPASHVRSLPQLVAEPTDARSNSFVGTHEYLAPEIIKGEGHGAAVDWWTFGIFLYELLYGRTPFKGINNEETLANVVLQSLRFPEGPLVSFQARDLIRGLLVKEPENRLGSEKGAGEIKQHPFFEGLNWALIRCAIPPELPEFCDFEIPDMPAAQRERSLTLFGIGKPESMASASDDDFITVVCTNPIPIQPNTTPDKEVLISVENILSWDLPAILRHQTVRVQAHRNRLIQHSSYFHGLLSGSFSESGRECIEIEWNLEIFLSILNCLYDSPPLGLEVTSDNFLLLFEGALYFGVEMLLVRCKTWFSEVVSAEMWAMCMNYFVDIPYDLLLSCVKHMDLTVDSEMYLSNALLVWLDANTERMDGLSRNEDVCTGILKEIRVRLLPLWFAAEKRSSCHFSKFADQSIDSIFRLLRIPSTSSIEALADGHLHDLRIRLTKFSKKVNLSSCPQMTSVVLLFSLLPFSNSMEYTLRSIEQSPFNLKHLERESSALLKSLPTLSFEAVQEVDISKCPRLHLETAIECFCKSFPSLRTLKAAFLLNFKISTLRKLVLKCPMVCEIDLTIDTTPIISSQVSVVSSSPDITPQISNSPLNCRDMTSFYSGLSLAKLTLEGRSDLHGVDEASLVKLMSQMQKLKTLCLSDTYLSDGALYSFRSSSLEMLDVSNTVVSKAALAHLISGNPGLKCLKARGCRNLSQQECEAQKRAFSSSYSCRELHNEIGRTCVLEEIALGWGFSYSSLKALKPAVTSLRKITVGLGGSLGEDGLRKLPTISPMLESIILYFQVISDGAILSIMENLKNLVVFALCHCLGDISILSFKFSMPNLRTLKLERVTPWMTNNDLVILTQSCTNLVELSLLGCMLLNSESQRIISHGWPGLVSVHLEECGQVTAKGVSSLFRCKALEDLLLRHNGPGIQKSFIFDAASKFPMLRKVSLDLCDASEGDFDIPNYADRYFLSTVKIARCRTEKCGRNVAFLEARRRLVHKETLVLVWNSSTATRTVVKERL</sequence>
<dbReference type="InterPro" id="IPR008271">
    <property type="entry name" value="Ser/Thr_kinase_AS"/>
</dbReference>
<dbReference type="PROSITE" id="PS00108">
    <property type="entry name" value="PROTEIN_KINASE_ST"/>
    <property type="match status" value="1"/>
</dbReference>
<feature type="compositionally biased region" description="Low complexity" evidence="14">
    <location>
        <begin position="196"/>
        <end position="208"/>
    </location>
</feature>
<dbReference type="SMART" id="SM00220">
    <property type="entry name" value="S_TKc"/>
    <property type="match status" value="1"/>
</dbReference>
<feature type="domain" description="Protein kinase" evidence="15">
    <location>
        <begin position="524"/>
        <end position="857"/>
    </location>
</feature>
<evidence type="ECO:0000256" key="10">
    <source>
        <dbReference type="ARBA" id="ARBA00022989"/>
    </source>
</evidence>
<dbReference type="PROSITE" id="PS50097">
    <property type="entry name" value="BTB"/>
    <property type="match status" value="1"/>
</dbReference>
<dbReference type="Gene3D" id="3.30.200.20">
    <property type="entry name" value="Phosphorylase Kinase, domain 1"/>
    <property type="match status" value="1"/>
</dbReference>
<dbReference type="SUPFAM" id="SSF54695">
    <property type="entry name" value="POZ domain"/>
    <property type="match status" value="1"/>
</dbReference>
<dbReference type="Pfam" id="PF00069">
    <property type="entry name" value="Pkinase"/>
    <property type="match status" value="2"/>
</dbReference>
<dbReference type="InterPro" id="IPR011009">
    <property type="entry name" value="Kinase-like_dom_sf"/>
</dbReference>
<dbReference type="EC" id="2.7.11.1" evidence="3"/>
<evidence type="ECO:0000259" key="15">
    <source>
        <dbReference type="PROSITE" id="PS50011"/>
    </source>
</evidence>
<dbReference type="FunFam" id="1.10.510.10:FF:000020">
    <property type="entry name" value="serine/threonine-protein kinase D6PK-like"/>
    <property type="match status" value="1"/>
</dbReference>
<keyword evidence="8" id="KW-0418">Kinase</keyword>
<comment type="pathway">
    <text evidence="1">Protein modification; protein ubiquitination.</text>
</comment>
<keyword evidence="9" id="KW-0067">ATP-binding</keyword>
<dbReference type="FunFam" id="1.10.510.10:FF:000028">
    <property type="entry name" value="serine/threonine-protein kinase D6PK-like"/>
    <property type="match status" value="1"/>
</dbReference>
<dbReference type="PANTHER" id="PTHR45637">
    <property type="entry name" value="FLIPPASE KINASE 1-RELATED"/>
    <property type="match status" value="1"/>
</dbReference>
<evidence type="ECO:0000256" key="1">
    <source>
        <dbReference type="ARBA" id="ARBA00004906"/>
    </source>
</evidence>
<accession>A0A498IHQ3</accession>
<dbReference type="SUPFAM" id="SSF52047">
    <property type="entry name" value="RNI-like"/>
    <property type="match status" value="1"/>
</dbReference>
<dbReference type="Gene3D" id="1.25.40.420">
    <property type="match status" value="1"/>
</dbReference>
<dbReference type="Proteomes" id="UP000290289">
    <property type="component" value="Chromosome 12"/>
</dbReference>
<evidence type="ECO:0000313" key="18">
    <source>
        <dbReference type="Proteomes" id="UP000290289"/>
    </source>
</evidence>
<dbReference type="InterPro" id="IPR000719">
    <property type="entry name" value="Prot_kinase_dom"/>
</dbReference>
<gene>
    <name evidence="17" type="ORF">DVH24_034973</name>
</gene>
<dbReference type="Pfam" id="PF00651">
    <property type="entry name" value="BTB"/>
    <property type="match status" value="1"/>
</dbReference>
<dbReference type="InterPro" id="IPR032675">
    <property type="entry name" value="LRR_dom_sf"/>
</dbReference>
<evidence type="ECO:0000256" key="8">
    <source>
        <dbReference type="ARBA" id="ARBA00022777"/>
    </source>
</evidence>
<dbReference type="CDD" id="cd05574">
    <property type="entry name" value="STKc_phototropin_like"/>
    <property type="match status" value="1"/>
</dbReference>
<feature type="region of interest" description="Disordered" evidence="14">
    <location>
        <begin position="68"/>
        <end position="109"/>
    </location>
</feature>
<evidence type="ECO:0000256" key="9">
    <source>
        <dbReference type="ARBA" id="ARBA00022840"/>
    </source>
</evidence>
<dbReference type="CDD" id="cd18186">
    <property type="entry name" value="BTB_POZ_ZBTB_KLHL-like"/>
    <property type="match status" value="1"/>
</dbReference>
<keyword evidence="10" id="KW-1133">Transmembrane helix</keyword>
<evidence type="ECO:0000256" key="11">
    <source>
        <dbReference type="ARBA" id="ARBA00023136"/>
    </source>
</evidence>
<protein>
    <recommendedName>
        <fullName evidence="3">non-specific serine/threonine protein kinase</fullName>
        <ecNumber evidence="3">2.7.11.1</ecNumber>
    </recommendedName>
</protein>
<evidence type="ECO:0000256" key="5">
    <source>
        <dbReference type="ARBA" id="ARBA00022679"/>
    </source>
</evidence>
<feature type="compositionally biased region" description="Polar residues" evidence="14">
    <location>
        <begin position="216"/>
        <end position="231"/>
    </location>
</feature>
<proteinExistence type="inferred from homology"/>
<keyword evidence="5" id="KW-0808">Transferase</keyword>
<keyword evidence="4" id="KW-0723">Serine/threonine-protein kinase</keyword>
<evidence type="ECO:0000313" key="17">
    <source>
        <dbReference type="EMBL" id="RXH81552.1"/>
    </source>
</evidence>
<feature type="domain" description="BTB" evidence="16">
    <location>
        <begin position="931"/>
        <end position="1005"/>
    </location>
</feature>
<evidence type="ECO:0000256" key="12">
    <source>
        <dbReference type="ARBA" id="ARBA00047899"/>
    </source>
</evidence>
<feature type="compositionally biased region" description="Polar residues" evidence="14">
    <location>
        <begin position="332"/>
        <end position="341"/>
    </location>
</feature>
<evidence type="ECO:0000256" key="2">
    <source>
        <dbReference type="ARBA" id="ARBA00009903"/>
    </source>
</evidence>
<dbReference type="PROSITE" id="PS50011">
    <property type="entry name" value="PROTEIN_KINASE_DOM"/>
    <property type="match status" value="1"/>
</dbReference>